<dbReference type="InterPro" id="IPR000835">
    <property type="entry name" value="HTH_MarR-typ"/>
</dbReference>
<feature type="domain" description="HTH marR-type" evidence="1">
    <location>
        <begin position="7"/>
        <end position="140"/>
    </location>
</feature>
<dbReference type="PANTHER" id="PTHR33164:SF43">
    <property type="entry name" value="HTH-TYPE TRANSCRIPTIONAL REPRESSOR YETL"/>
    <property type="match status" value="1"/>
</dbReference>
<gene>
    <name evidence="2" type="ORF">C8N45_11042</name>
</gene>
<accession>A0A2T6KC03</accession>
<dbReference type="Pfam" id="PF12802">
    <property type="entry name" value="MarR_2"/>
    <property type="match status" value="1"/>
</dbReference>
<evidence type="ECO:0000313" key="3">
    <source>
        <dbReference type="Proteomes" id="UP000244523"/>
    </source>
</evidence>
<proteinExistence type="predicted"/>
<evidence type="ECO:0000313" key="2">
    <source>
        <dbReference type="EMBL" id="PUB12403.1"/>
    </source>
</evidence>
<dbReference type="GO" id="GO:0006950">
    <property type="term" value="P:response to stress"/>
    <property type="evidence" value="ECO:0007669"/>
    <property type="project" value="TreeGrafter"/>
</dbReference>
<dbReference type="GO" id="GO:0003700">
    <property type="term" value="F:DNA-binding transcription factor activity"/>
    <property type="evidence" value="ECO:0007669"/>
    <property type="project" value="InterPro"/>
</dbReference>
<comment type="caution">
    <text evidence="2">The sequence shown here is derived from an EMBL/GenBank/DDBJ whole genome shotgun (WGS) entry which is preliminary data.</text>
</comment>
<evidence type="ECO:0000259" key="1">
    <source>
        <dbReference type="PROSITE" id="PS50995"/>
    </source>
</evidence>
<keyword evidence="3" id="KW-1185">Reference proteome</keyword>
<sequence>MGEFSLADFVPYLLNQAAEQTSLDFSSIYRGRYNMRRTEWRALFHLGHFGAMTATDIARMSKMHKTKISRAIKELEEKRYVRREQVSNDRRSELLSLLPAGQRAFNDLYSIAERHNAQLLSQFSPGEKLILLDCLQRLSKLDLAPPDQSLM</sequence>
<dbReference type="InterPro" id="IPR036388">
    <property type="entry name" value="WH-like_DNA-bd_sf"/>
</dbReference>
<dbReference type="SUPFAM" id="SSF46785">
    <property type="entry name" value="Winged helix' DNA-binding domain"/>
    <property type="match status" value="1"/>
</dbReference>
<dbReference type="PANTHER" id="PTHR33164">
    <property type="entry name" value="TRANSCRIPTIONAL REGULATOR, MARR FAMILY"/>
    <property type="match status" value="1"/>
</dbReference>
<dbReference type="SMART" id="SM00347">
    <property type="entry name" value="HTH_MARR"/>
    <property type="match status" value="1"/>
</dbReference>
<protein>
    <submittedName>
        <fullName evidence="2">MarR family transcriptional regulator</fullName>
    </submittedName>
</protein>
<dbReference type="InterPro" id="IPR039422">
    <property type="entry name" value="MarR/SlyA-like"/>
</dbReference>
<dbReference type="RefSeq" id="WP_108387329.1">
    <property type="nucleotide sequence ID" value="NZ_QBUD01000010.1"/>
</dbReference>
<dbReference type="AlphaFoldDB" id="A0A2T6KC03"/>
<dbReference type="PRINTS" id="PR00598">
    <property type="entry name" value="HTHMARR"/>
</dbReference>
<dbReference type="Gene3D" id="1.10.10.10">
    <property type="entry name" value="Winged helix-like DNA-binding domain superfamily/Winged helix DNA-binding domain"/>
    <property type="match status" value="1"/>
</dbReference>
<organism evidence="2 3">
    <name type="scientific">Yoonia sediminilitoris</name>
    <dbReference type="NCBI Taxonomy" id="1286148"/>
    <lineage>
        <taxon>Bacteria</taxon>
        <taxon>Pseudomonadati</taxon>
        <taxon>Pseudomonadota</taxon>
        <taxon>Alphaproteobacteria</taxon>
        <taxon>Rhodobacterales</taxon>
        <taxon>Paracoccaceae</taxon>
        <taxon>Yoonia</taxon>
    </lineage>
</organism>
<dbReference type="InterPro" id="IPR036390">
    <property type="entry name" value="WH_DNA-bd_sf"/>
</dbReference>
<dbReference type="Proteomes" id="UP000244523">
    <property type="component" value="Unassembled WGS sequence"/>
</dbReference>
<dbReference type="PROSITE" id="PS50995">
    <property type="entry name" value="HTH_MARR_2"/>
    <property type="match status" value="1"/>
</dbReference>
<dbReference type="EMBL" id="QBUD01000010">
    <property type="protein sequence ID" value="PUB12403.1"/>
    <property type="molecule type" value="Genomic_DNA"/>
</dbReference>
<dbReference type="OrthoDB" id="8906692at2"/>
<reference evidence="2 3" key="1">
    <citation type="submission" date="2018-04" db="EMBL/GenBank/DDBJ databases">
        <title>Genomic Encyclopedia of Archaeal and Bacterial Type Strains, Phase II (KMG-II): from individual species to whole genera.</title>
        <authorList>
            <person name="Goeker M."/>
        </authorList>
    </citation>
    <scope>NUCLEOTIDE SEQUENCE [LARGE SCALE GENOMIC DNA]</scope>
    <source>
        <strain evidence="2 3">DSM 29955</strain>
    </source>
</reference>
<name>A0A2T6KC03_9RHOB</name>